<organism evidence="3 9">
    <name type="scientific">Proteus mirabilis</name>
    <dbReference type="NCBI Taxonomy" id="584"/>
    <lineage>
        <taxon>Bacteria</taxon>
        <taxon>Pseudomonadati</taxon>
        <taxon>Pseudomonadota</taxon>
        <taxon>Gammaproteobacteria</taxon>
        <taxon>Enterobacterales</taxon>
        <taxon>Morganellaceae</taxon>
        <taxon>Proteus</taxon>
    </lineage>
</organism>
<dbReference type="RefSeq" id="WP_004244619.1">
    <property type="nucleotide sequence ID" value="NZ_ABFCQN020000011.1"/>
</dbReference>
<dbReference type="Proteomes" id="UP000254191">
    <property type="component" value="Unassembled WGS sequence"/>
</dbReference>
<dbReference type="OMA" id="YIDHQDY"/>
<evidence type="ECO:0000313" key="7">
    <source>
        <dbReference type="Proteomes" id="UP000251485"/>
    </source>
</evidence>
<evidence type="ECO:0000313" key="5">
    <source>
        <dbReference type="EMBL" id="SUC19119.1"/>
    </source>
</evidence>
<proteinExistence type="predicted"/>
<dbReference type="Pfam" id="PF12790">
    <property type="entry name" value="T6SS-SciN"/>
    <property type="match status" value="1"/>
</dbReference>
<accession>A0A1Z1SXK8</accession>
<dbReference type="EMBL" id="ABKSPD020000003">
    <property type="protein sequence ID" value="EKW9775561.1"/>
    <property type="molecule type" value="Genomic_DNA"/>
</dbReference>
<evidence type="ECO:0000313" key="6">
    <source>
        <dbReference type="Proteomes" id="UP000195540"/>
    </source>
</evidence>
<dbReference type="NCBIfam" id="TIGR03352">
    <property type="entry name" value="VI_chp_3"/>
    <property type="match status" value="1"/>
</dbReference>
<evidence type="ECO:0000313" key="9">
    <source>
        <dbReference type="Proteomes" id="UP001171165"/>
    </source>
</evidence>
<reference evidence="3" key="3">
    <citation type="submission" date="2023-06" db="EMBL/GenBank/DDBJ databases">
        <authorList>
            <consortium name="Clinical and Environmental Microbiology Branch: Whole genome sequencing antimicrobial resistance pathogens in the healthcare setting"/>
        </authorList>
    </citation>
    <scope>NUCLEOTIDE SEQUENCE</scope>
    <source>
        <strain evidence="3">Microbial</strain>
    </source>
</reference>
<dbReference type="STRING" id="584.AOUC001_12080"/>
<dbReference type="EMBL" id="UAUE01000003">
    <property type="protein sequence ID" value="SPY94240.1"/>
    <property type="molecule type" value="Genomic_DNA"/>
</dbReference>
<sequence>MQLRTFSILLLFSSFLILSGCSKPFEAAGKMGKILLDPSTPVGQPKDQPSTVALTILAEPYINPNQEGEAAPINIQVVYLNEDSVFGSVDHDQIDAKEGDLEKVLKKNYIDHQDYTILPGQYKPFPTMTLDPSNRYIGIIAYYSDPDKAEWKKIVKARGKGRHYFLLVHIRENEIEFRQEEDD</sequence>
<dbReference type="Proteomes" id="UP001171165">
    <property type="component" value="Unassembled WGS sequence"/>
</dbReference>
<gene>
    <name evidence="3" type="primary">tssJ</name>
    <name evidence="4" type="synonym">tssG</name>
    <name evidence="2" type="ORF">AM402_15265</name>
    <name evidence="4" type="ORF">NCTC10975_00576</name>
    <name evidence="5" type="ORF">NCTC11938_01086</name>
    <name evidence="3" type="ORF">PW210_001364</name>
</gene>
<dbReference type="InterPro" id="IPR038706">
    <property type="entry name" value="Type_VI_SciN-like_sf"/>
</dbReference>
<dbReference type="EMBL" id="CP021694">
    <property type="protein sequence ID" value="ARX35452.1"/>
    <property type="molecule type" value="Genomic_DNA"/>
</dbReference>
<dbReference type="Proteomes" id="UP000195540">
    <property type="component" value="Chromosome"/>
</dbReference>
<feature type="chain" id="PRO_5044063644" evidence="1">
    <location>
        <begin position="28"/>
        <end position="183"/>
    </location>
</feature>
<evidence type="ECO:0000256" key="1">
    <source>
        <dbReference type="SAM" id="SignalP"/>
    </source>
</evidence>
<evidence type="ECO:0000313" key="3">
    <source>
        <dbReference type="EMBL" id="EKW9775561.1"/>
    </source>
</evidence>
<dbReference type="Proteomes" id="UP000251485">
    <property type="component" value="Unassembled WGS sequence"/>
</dbReference>
<dbReference type="AlphaFoldDB" id="A0A1Z1SXK8"/>
<dbReference type="Gene3D" id="2.60.40.4150">
    <property type="entry name" value="Type VI secretion system, lipoprotein SciN"/>
    <property type="match status" value="1"/>
</dbReference>
<name>A0A1Z1SXK8_PROMI</name>
<evidence type="ECO:0000313" key="8">
    <source>
        <dbReference type="Proteomes" id="UP000254191"/>
    </source>
</evidence>
<keyword evidence="1" id="KW-0732">Signal</keyword>
<keyword evidence="3" id="KW-0449">Lipoprotein</keyword>
<feature type="signal peptide" evidence="1">
    <location>
        <begin position="1"/>
        <end position="27"/>
    </location>
</feature>
<protein>
    <submittedName>
        <fullName evidence="4">TssG</fullName>
    </submittedName>
    <submittedName>
        <fullName evidence="3">Type VI secretion system lipoprotein TssJ</fullName>
    </submittedName>
    <submittedName>
        <fullName evidence="2">Type VI secretion system-associated lipoprotein</fullName>
    </submittedName>
</protein>
<dbReference type="EMBL" id="UGTS01000004">
    <property type="protein sequence ID" value="SUC19119.1"/>
    <property type="molecule type" value="Genomic_DNA"/>
</dbReference>
<dbReference type="PROSITE" id="PS51257">
    <property type="entry name" value="PROKAR_LIPOPROTEIN"/>
    <property type="match status" value="1"/>
</dbReference>
<dbReference type="GeneID" id="6802438"/>
<reference evidence="2 6" key="1">
    <citation type="submission" date="2017-05" db="EMBL/GenBank/DDBJ databases">
        <title>Whole genome sequencing of Proteus mirabilis AR_0155.</title>
        <authorList>
            <person name="Conlan S."/>
            <person name="Thomas P.J."/>
            <person name="Mullikin J."/>
            <person name="Frank K.M."/>
            <person name="Segre J.A."/>
        </authorList>
    </citation>
    <scope>NUCLEOTIDE SEQUENCE [LARGE SCALE GENOMIC DNA]</scope>
    <source>
        <strain evidence="2 6">AR_0155</strain>
    </source>
</reference>
<dbReference type="PANTHER" id="PTHR37625">
    <property type="entry name" value="OUTER MEMBRANE LIPOPROTEIN-RELATED"/>
    <property type="match status" value="1"/>
</dbReference>
<dbReference type="KEGG" id="pvl:AOB99_06105"/>
<dbReference type="InterPro" id="IPR017734">
    <property type="entry name" value="T6SS_SciN"/>
</dbReference>
<evidence type="ECO:0000313" key="4">
    <source>
        <dbReference type="EMBL" id="SPY94240.1"/>
    </source>
</evidence>
<dbReference type="PANTHER" id="PTHR37625:SF5">
    <property type="entry name" value="LIPOPROTEIN"/>
    <property type="match status" value="1"/>
</dbReference>
<reference evidence="7 8" key="2">
    <citation type="submission" date="2018-06" db="EMBL/GenBank/DDBJ databases">
        <authorList>
            <consortium name="Pathogen Informatics"/>
            <person name="Doyle S."/>
        </authorList>
    </citation>
    <scope>NUCLEOTIDE SEQUENCE [LARGE SCALE GENOMIC DNA]</scope>
    <source>
        <strain evidence="4 7">NCTC10975</strain>
        <strain evidence="5 8">NCTC11938</strain>
    </source>
</reference>
<evidence type="ECO:0000313" key="2">
    <source>
        <dbReference type="EMBL" id="ARX35452.1"/>
    </source>
</evidence>